<name>A0AAV4EHL4_9GAST</name>
<reference evidence="2 3" key="1">
    <citation type="journal article" date="2021" name="Elife">
        <title>Chloroplast acquisition without the gene transfer in kleptoplastic sea slugs, Plakobranchus ocellatus.</title>
        <authorList>
            <person name="Maeda T."/>
            <person name="Takahashi S."/>
            <person name="Yoshida T."/>
            <person name="Shimamura S."/>
            <person name="Takaki Y."/>
            <person name="Nagai Y."/>
            <person name="Toyoda A."/>
            <person name="Suzuki Y."/>
            <person name="Arimoto A."/>
            <person name="Ishii H."/>
            <person name="Satoh N."/>
            <person name="Nishiyama T."/>
            <person name="Hasebe M."/>
            <person name="Maruyama T."/>
            <person name="Minagawa J."/>
            <person name="Obokata J."/>
            <person name="Shigenobu S."/>
        </authorList>
    </citation>
    <scope>NUCLEOTIDE SEQUENCE [LARGE SCALE GENOMIC DNA]</scope>
</reference>
<dbReference type="AlphaFoldDB" id="A0AAV4EHL4"/>
<comment type="caution">
    <text evidence="2">The sequence shown here is derived from an EMBL/GenBank/DDBJ whole genome shotgun (WGS) entry which is preliminary data.</text>
</comment>
<organism evidence="2 3">
    <name type="scientific">Elysia marginata</name>
    <dbReference type="NCBI Taxonomy" id="1093978"/>
    <lineage>
        <taxon>Eukaryota</taxon>
        <taxon>Metazoa</taxon>
        <taxon>Spiralia</taxon>
        <taxon>Lophotrochozoa</taxon>
        <taxon>Mollusca</taxon>
        <taxon>Gastropoda</taxon>
        <taxon>Heterobranchia</taxon>
        <taxon>Euthyneura</taxon>
        <taxon>Panpulmonata</taxon>
        <taxon>Sacoglossa</taxon>
        <taxon>Placobranchoidea</taxon>
        <taxon>Plakobranchidae</taxon>
        <taxon>Elysia</taxon>
    </lineage>
</organism>
<proteinExistence type="predicted"/>
<accession>A0AAV4EHL4</accession>
<sequence>EAIQAASELRVWVALSENYYNEIANAKQIRIVVSEAVDSFAKAGMVSKNFVGVGHGSGGGLHPPPSTESSSLTRLVPARQHAVQGLPATCPHSGCRARRNNSSHQNRPRIRQVERRVKDFASSSL</sequence>
<protein>
    <submittedName>
        <fullName evidence="2">Uncharacterized protein</fullName>
    </submittedName>
</protein>
<gene>
    <name evidence="2" type="ORF">ElyMa_005403900</name>
</gene>
<evidence type="ECO:0000256" key="1">
    <source>
        <dbReference type="SAM" id="MobiDB-lite"/>
    </source>
</evidence>
<keyword evidence="3" id="KW-1185">Reference proteome</keyword>
<dbReference type="EMBL" id="BMAT01010764">
    <property type="protein sequence ID" value="GFR60269.1"/>
    <property type="molecule type" value="Genomic_DNA"/>
</dbReference>
<evidence type="ECO:0000313" key="2">
    <source>
        <dbReference type="EMBL" id="GFR60269.1"/>
    </source>
</evidence>
<evidence type="ECO:0000313" key="3">
    <source>
        <dbReference type="Proteomes" id="UP000762676"/>
    </source>
</evidence>
<dbReference type="Proteomes" id="UP000762676">
    <property type="component" value="Unassembled WGS sequence"/>
</dbReference>
<feature type="compositionally biased region" description="Basic residues" evidence="1">
    <location>
        <begin position="95"/>
        <end position="110"/>
    </location>
</feature>
<feature type="non-terminal residue" evidence="2">
    <location>
        <position position="1"/>
    </location>
</feature>
<feature type="region of interest" description="Disordered" evidence="1">
    <location>
        <begin position="86"/>
        <end position="112"/>
    </location>
</feature>